<dbReference type="SUPFAM" id="SSF57701">
    <property type="entry name" value="Zn2/Cys6 DNA-binding domain"/>
    <property type="match status" value="1"/>
</dbReference>
<dbReference type="GO" id="GO:0003677">
    <property type="term" value="F:DNA binding"/>
    <property type="evidence" value="ECO:0007669"/>
    <property type="project" value="InterPro"/>
</dbReference>
<feature type="domain" description="Zn(2)-C6 fungal-type" evidence="4">
    <location>
        <begin position="73"/>
        <end position="102"/>
    </location>
</feature>
<keyword evidence="1" id="KW-0479">Metal-binding</keyword>
<dbReference type="Proteomes" id="UP001324427">
    <property type="component" value="Unassembled WGS sequence"/>
</dbReference>
<keyword evidence="2" id="KW-0539">Nucleus</keyword>
<dbReference type="PANTHER" id="PTHR31668:SF4">
    <property type="entry name" value="TRANSCRIPTIONAL ACTIVATOR PROTEIN DAL81"/>
    <property type="match status" value="1"/>
</dbReference>
<organism evidence="5 6">
    <name type="scientific">Oleoguttula mirabilis</name>
    <dbReference type="NCBI Taxonomy" id="1507867"/>
    <lineage>
        <taxon>Eukaryota</taxon>
        <taxon>Fungi</taxon>
        <taxon>Dikarya</taxon>
        <taxon>Ascomycota</taxon>
        <taxon>Pezizomycotina</taxon>
        <taxon>Dothideomycetes</taxon>
        <taxon>Dothideomycetidae</taxon>
        <taxon>Mycosphaerellales</taxon>
        <taxon>Teratosphaeriaceae</taxon>
        <taxon>Oleoguttula</taxon>
    </lineage>
</organism>
<dbReference type="GO" id="GO:0006351">
    <property type="term" value="P:DNA-templated transcription"/>
    <property type="evidence" value="ECO:0007669"/>
    <property type="project" value="InterPro"/>
</dbReference>
<dbReference type="Pfam" id="PF04082">
    <property type="entry name" value="Fungal_trans"/>
    <property type="match status" value="1"/>
</dbReference>
<sequence length="765" mass="84559">MAAAAMAMAMPAPPLAPRPIIAAWSTPSLLPSGGMFFLDSNAGKENIHHITARPALKQLQQSAPAARSRKERPCDGCRKRKSKCVLQDSRRCVLCEFHKQECTFVEKAQPRKRKLSSDGTTAEGTPAKRSPPVRTVAPNGNKTSVPQTPVLNVTSAPLRKPFAVDESLSLQRHRHCKLLGQTTALDASLVGLGTFNERNETESRVGTLRQVTGSEYFSTHADADVPIPDDETRALAEIEAIVGQHGPSLIDIYFRNVHPSYPVIQKHAFLDRVRHGDKQFNPPLLAAMYLLALSWWDQDPILSLQPKPDMARLEYIAISSLTVAMQRPKMSAVQAGLLLLQRAKSSTWTLTVQLVALGQDIGLHLDCSDWSIPLWERRLRKRLAWALYMQDKWSAVMHGRPSHINAADWAVQTPMISDFDDSIPPTSGSSANDTTAAADAVGTEADPQTSKGRSIFMQMITLTSIMAEVCSTFYSQTARIESARAGRYSTQLVLNRAKPVQLKLKEWFAKLPAECKMDSPTPAGQLSSTGYLHLGYFATEISIHRRIVQSLDPATSDPYLLYICRSAAKTRLISAMDFVNRLKPEHLDAFWYFASATNFALVGTFGALLQATSPGREEAEFYAMRLREFKWTLRMSARKARWVEGALEVLDANGDLLLGMAEKPEAVAATPTPTPAQAQTQTQKGVSMAMMQQPAQQWQNSAGLGAVQAQQMQGLQDRNPAAVAAALGMQQPYQQDYDFEDEDEDEDEDDVEMEMEVDGWQAEYG</sequence>
<evidence type="ECO:0000256" key="1">
    <source>
        <dbReference type="ARBA" id="ARBA00022723"/>
    </source>
</evidence>
<dbReference type="InterPro" id="IPR001138">
    <property type="entry name" value="Zn2Cys6_DnaBD"/>
</dbReference>
<gene>
    <name evidence="5" type="ORF">LTR36_003160</name>
</gene>
<dbReference type="GO" id="GO:0005634">
    <property type="term" value="C:nucleus"/>
    <property type="evidence" value="ECO:0007669"/>
    <property type="project" value="TreeGrafter"/>
</dbReference>
<dbReference type="AlphaFoldDB" id="A0AAV9JX47"/>
<dbReference type="GO" id="GO:0008270">
    <property type="term" value="F:zinc ion binding"/>
    <property type="evidence" value="ECO:0007669"/>
    <property type="project" value="InterPro"/>
</dbReference>
<dbReference type="InterPro" id="IPR007219">
    <property type="entry name" value="XnlR_reg_dom"/>
</dbReference>
<proteinExistence type="predicted"/>
<dbReference type="PROSITE" id="PS00463">
    <property type="entry name" value="ZN2_CY6_FUNGAL_1"/>
    <property type="match status" value="1"/>
</dbReference>
<evidence type="ECO:0000313" key="5">
    <source>
        <dbReference type="EMBL" id="KAK4550193.1"/>
    </source>
</evidence>
<dbReference type="GO" id="GO:0000981">
    <property type="term" value="F:DNA-binding transcription factor activity, RNA polymerase II-specific"/>
    <property type="evidence" value="ECO:0007669"/>
    <property type="project" value="InterPro"/>
</dbReference>
<dbReference type="GO" id="GO:0001080">
    <property type="term" value="P:nitrogen catabolite activation of transcription from RNA polymerase II promoter"/>
    <property type="evidence" value="ECO:0007669"/>
    <property type="project" value="TreeGrafter"/>
</dbReference>
<dbReference type="PANTHER" id="PTHR31668">
    <property type="entry name" value="GLUCOSE TRANSPORT TRANSCRIPTION REGULATOR RGT1-RELATED-RELATED"/>
    <property type="match status" value="1"/>
</dbReference>
<evidence type="ECO:0000256" key="2">
    <source>
        <dbReference type="ARBA" id="ARBA00023242"/>
    </source>
</evidence>
<feature type="compositionally biased region" description="Acidic residues" evidence="3">
    <location>
        <begin position="737"/>
        <end position="757"/>
    </location>
</feature>
<evidence type="ECO:0000256" key="3">
    <source>
        <dbReference type="SAM" id="MobiDB-lite"/>
    </source>
</evidence>
<accession>A0AAV9JX47</accession>
<reference evidence="5 6" key="1">
    <citation type="submission" date="2021-11" db="EMBL/GenBank/DDBJ databases">
        <title>Black yeast isolated from Biological Soil Crust.</title>
        <authorList>
            <person name="Kurbessoian T."/>
        </authorList>
    </citation>
    <scope>NUCLEOTIDE SEQUENCE [LARGE SCALE GENOMIC DNA]</scope>
    <source>
        <strain evidence="5 6">CCFEE 5522</strain>
    </source>
</reference>
<feature type="compositionally biased region" description="Polar residues" evidence="3">
    <location>
        <begin position="138"/>
        <end position="149"/>
    </location>
</feature>
<keyword evidence="6" id="KW-1185">Reference proteome</keyword>
<feature type="region of interest" description="Disordered" evidence="3">
    <location>
        <begin position="725"/>
        <end position="765"/>
    </location>
</feature>
<dbReference type="InterPro" id="IPR050797">
    <property type="entry name" value="Carb_Metab_Trans_Reg"/>
</dbReference>
<feature type="region of interest" description="Disordered" evidence="3">
    <location>
        <begin position="108"/>
        <end position="149"/>
    </location>
</feature>
<name>A0AAV9JX47_9PEZI</name>
<evidence type="ECO:0000259" key="4">
    <source>
        <dbReference type="PROSITE" id="PS00463"/>
    </source>
</evidence>
<dbReference type="CDD" id="cd00067">
    <property type="entry name" value="GAL4"/>
    <property type="match status" value="1"/>
</dbReference>
<protein>
    <recommendedName>
        <fullName evidence="4">Zn(2)-C6 fungal-type domain-containing protein</fullName>
    </recommendedName>
</protein>
<dbReference type="SMART" id="SM00066">
    <property type="entry name" value="GAL4"/>
    <property type="match status" value="1"/>
</dbReference>
<evidence type="ECO:0000313" key="6">
    <source>
        <dbReference type="Proteomes" id="UP001324427"/>
    </source>
</evidence>
<dbReference type="SMART" id="SM00906">
    <property type="entry name" value="Fungal_trans"/>
    <property type="match status" value="1"/>
</dbReference>
<dbReference type="EMBL" id="JAVFHQ010000002">
    <property type="protein sequence ID" value="KAK4550193.1"/>
    <property type="molecule type" value="Genomic_DNA"/>
</dbReference>
<feature type="compositionally biased region" description="Low complexity" evidence="3">
    <location>
        <begin position="426"/>
        <end position="446"/>
    </location>
</feature>
<comment type="caution">
    <text evidence="5">The sequence shown here is derived from an EMBL/GenBank/DDBJ whole genome shotgun (WGS) entry which is preliminary data.</text>
</comment>
<dbReference type="CDD" id="cd12148">
    <property type="entry name" value="fungal_TF_MHR"/>
    <property type="match status" value="1"/>
</dbReference>
<dbReference type="InterPro" id="IPR036864">
    <property type="entry name" value="Zn2-C6_fun-type_DNA-bd_sf"/>
</dbReference>
<feature type="region of interest" description="Disordered" evidence="3">
    <location>
        <begin position="423"/>
        <end position="448"/>
    </location>
</feature>